<sequence length="67" mass="6935">MSQSTLKISGMKCARCAARVENALLSLPGVEQAKVDFSTATASVEGDVSQDQVVTVIETLGYDVAGS</sequence>
<proteinExistence type="predicted"/>
<dbReference type="Proteomes" id="UP000003240">
    <property type="component" value="Unassembled WGS sequence"/>
</dbReference>
<evidence type="ECO:0000313" key="4">
    <source>
        <dbReference type="EMBL" id="EGO64837.1"/>
    </source>
</evidence>
<keyword evidence="1" id="KW-0479">Metal-binding</keyword>
<dbReference type="RefSeq" id="WP_004093850.1">
    <property type="nucleotide sequence ID" value="NZ_AFGF01000049.1"/>
</dbReference>
<dbReference type="AlphaFoldDB" id="F7NGN3"/>
<dbReference type="Gene3D" id="3.30.70.100">
    <property type="match status" value="1"/>
</dbReference>
<dbReference type="CDD" id="cd00371">
    <property type="entry name" value="HMA"/>
    <property type="match status" value="1"/>
</dbReference>
<evidence type="ECO:0000259" key="3">
    <source>
        <dbReference type="PROSITE" id="PS50846"/>
    </source>
</evidence>
<comment type="caution">
    <text evidence="4">The sequence shown here is derived from an EMBL/GenBank/DDBJ whole genome shotgun (WGS) entry which is preliminary data.</text>
</comment>
<keyword evidence="5" id="KW-1185">Reference proteome</keyword>
<dbReference type="SUPFAM" id="SSF55008">
    <property type="entry name" value="HMA, heavy metal-associated domain"/>
    <property type="match status" value="1"/>
</dbReference>
<dbReference type="eggNOG" id="COG2608">
    <property type="taxonomic scope" value="Bacteria"/>
</dbReference>
<dbReference type="OrthoDB" id="9813965at2"/>
<dbReference type="InterPro" id="IPR036163">
    <property type="entry name" value="HMA_dom_sf"/>
</dbReference>
<organism evidence="4 5">
    <name type="scientific">Acetonema longum DSM 6540</name>
    <dbReference type="NCBI Taxonomy" id="1009370"/>
    <lineage>
        <taxon>Bacteria</taxon>
        <taxon>Bacillati</taxon>
        <taxon>Bacillota</taxon>
        <taxon>Negativicutes</taxon>
        <taxon>Acetonemataceae</taxon>
        <taxon>Acetonema</taxon>
    </lineage>
</organism>
<dbReference type="InterPro" id="IPR006121">
    <property type="entry name" value="HMA_dom"/>
</dbReference>
<dbReference type="GO" id="GO:0046872">
    <property type="term" value="F:metal ion binding"/>
    <property type="evidence" value="ECO:0007669"/>
    <property type="project" value="UniProtKB-KW"/>
</dbReference>
<evidence type="ECO:0000313" key="5">
    <source>
        <dbReference type="Proteomes" id="UP000003240"/>
    </source>
</evidence>
<dbReference type="Pfam" id="PF00403">
    <property type="entry name" value="HMA"/>
    <property type="match status" value="1"/>
</dbReference>
<accession>F7NGN3</accession>
<dbReference type="FunFam" id="3.30.70.100:FF:000005">
    <property type="entry name" value="Copper-exporting P-type ATPase A"/>
    <property type="match status" value="1"/>
</dbReference>
<dbReference type="STRING" id="1009370.ALO_06105"/>
<keyword evidence="2" id="KW-0186">Copper</keyword>
<evidence type="ECO:0000256" key="1">
    <source>
        <dbReference type="ARBA" id="ARBA00022723"/>
    </source>
</evidence>
<name>F7NGN3_9FIRM</name>
<dbReference type="PROSITE" id="PS50846">
    <property type="entry name" value="HMA_2"/>
    <property type="match status" value="1"/>
</dbReference>
<gene>
    <name evidence="4" type="ORF">ALO_06105</name>
</gene>
<dbReference type="EMBL" id="AFGF01000049">
    <property type="protein sequence ID" value="EGO64837.1"/>
    <property type="molecule type" value="Genomic_DNA"/>
</dbReference>
<evidence type="ECO:0000256" key="2">
    <source>
        <dbReference type="ARBA" id="ARBA00023008"/>
    </source>
</evidence>
<reference evidence="4 5" key="1">
    <citation type="journal article" date="2011" name="EMBO J.">
        <title>Structural diversity of bacterial flagellar motors.</title>
        <authorList>
            <person name="Chen S."/>
            <person name="Beeby M."/>
            <person name="Murphy G.E."/>
            <person name="Leadbetter J.R."/>
            <person name="Hendrixson D.R."/>
            <person name="Briegel A."/>
            <person name="Li Z."/>
            <person name="Shi J."/>
            <person name="Tocheva E.I."/>
            <person name="Muller A."/>
            <person name="Dobro M.J."/>
            <person name="Jensen G.J."/>
        </authorList>
    </citation>
    <scope>NUCLEOTIDE SEQUENCE [LARGE SCALE GENOMIC DNA]</scope>
    <source>
        <strain evidence="4 5">DSM 6540</strain>
    </source>
</reference>
<protein>
    <submittedName>
        <fullName evidence="4">ATPase P</fullName>
    </submittedName>
</protein>
<feature type="domain" description="HMA" evidence="3">
    <location>
        <begin position="2"/>
        <end position="65"/>
    </location>
</feature>